<proteinExistence type="predicted"/>
<accession>A0A9Q0GA33</accession>
<sequence length="381" mass="41411">MVCSLGDGRMAVMARLLASGGLSESAAEDVSQQKFTAQSINRELREADEANLLDEEDMHVFGLMPMADPLLLVCCNACKKPVKASQYAAHADQATPIVEHRRSESADVDDTAASESQFYGQRGTPPLPMDTKGNSASIDVASMMDGKGLSHENKDHSACVMSRPTKRSKLKSSQQQRLSDDPETASGLTKITNSLDQFTSRDCQVQSFSQSDMPNKSLSKHSQEAHEQCLLTKDIPVPLATKIYYSQRNNRFRSAVAHMYHVASVNGICPNMVTPEQSWETTMAMKASYQGGSSYGQKGHSTCKRDQIVLQGSESCSEKSKGSPPINNFSSQNPVDNILRPQTAAAGLLRSKYITKPHSFASNSGQALETMQQANGSVHVL</sequence>
<feature type="compositionally biased region" description="Basic and acidic residues" evidence="1">
    <location>
        <begin position="148"/>
        <end position="157"/>
    </location>
</feature>
<feature type="compositionally biased region" description="Polar residues" evidence="1">
    <location>
        <begin position="326"/>
        <end position="335"/>
    </location>
</feature>
<organism evidence="2 3">
    <name type="scientific">Turnera subulata</name>
    <dbReference type="NCBI Taxonomy" id="218843"/>
    <lineage>
        <taxon>Eukaryota</taxon>
        <taxon>Viridiplantae</taxon>
        <taxon>Streptophyta</taxon>
        <taxon>Embryophyta</taxon>
        <taxon>Tracheophyta</taxon>
        <taxon>Spermatophyta</taxon>
        <taxon>Magnoliopsida</taxon>
        <taxon>eudicotyledons</taxon>
        <taxon>Gunneridae</taxon>
        <taxon>Pentapetalae</taxon>
        <taxon>rosids</taxon>
        <taxon>fabids</taxon>
        <taxon>Malpighiales</taxon>
        <taxon>Passifloraceae</taxon>
        <taxon>Turnera</taxon>
    </lineage>
</organism>
<dbReference type="PANTHER" id="PTHR47805:SF1">
    <property type="entry name" value="SAGA-ASSOCIATED FACTOR 73"/>
    <property type="match status" value="1"/>
</dbReference>
<evidence type="ECO:0000313" key="3">
    <source>
        <dbReference type="Proteomes" id="UP001141552"/>
    </source>
</evidence>
<dbReference type="GO" id="GO:0000124">
    <property type="term" value="C:SAGA complex"/>
    <property type="evidence" value="ECO:0007669"/>
    <property type="project" value="InterPro"/>
</dbReference>
<dbReference type="InterPro" id="IPR037804">
    <property type="entry name" value="SGF73"/>
</dbReference>
<feature type="region of interest" description="Disordered" evidence="1">
    <location>
        <begin position="314"/>
        <end position="336"/>
    </location>
</feature>
<dbReference type="PANTHER" id="PTHR47805">
    <property type="entry name" value="SAGA-ASSOCIATED FACTOR 73"/>
    <property type="match status" value="1"/>
</dbReference>
<dbReference type="AlphaFoldDB" id="A0A9Q0GA33"/>
<name>A0A9Q0GA33_9ROSI</name>
<reference evidence="2" key="2">
    <citation type="journal article" date="2023" name="Plants (Basel)">
        <title>Annotation of the Turnera subulata (Passifloraceae) Draft Genome Reveals the S-Locus Evolved after the Divergence of Turneroideae from Passifloroideae in a Stepwise Manner.</title>
        <authorList>
            <person name="Henning P.M."/>
            <person name="Roalson E.H."/>
            <person name="Mir W."/>
            <person name="McCubbin A.G."/>
            <person name="Shore J.S."/>
        </authorList>
    </citation>
    <scope>NUCLEOTIDE SEQUENCE</scope>
    <source>
        <strain evidence="2">F60SS</strain>
    </source>
</reference>
<evidence type="ECO:0008006" key="4">
    <source>
        <dbReference type="Google" id="ProtNLM"/>
    </source>
</evidence>
<comment type="caution">
    <text evidence="2">The sequence shown here is derived from an EMBL/GenBank/DDBJ whole genome shotgun (WGS) entry which is preliminary data.</text>
</comment>
<dbReference type="Proteomes" id="UP001141552">
    <property type="component" value="Unassembled WGS sequence"/>
</dbReference>
<dbReference type="OrthoDB" id="21678at2759"/>
<evidence type="ECO:0000256" key="1">
    <source>
        <dbReference type="SAM" id="MobiDB-lite"/>
    </source>
</evidence>
<feature type="region of interest" description="Disordered" evidence="1">
    <location>
        <begin position="99"/>
        <end position="134"/>
    </location>
</feature>
<protein>
    <recommendedName>
        <fullName evidence="4">SCA7 domain-containing protein</fullName>
    </recommendedName>
</protein>
<dbReference type="EMBL" id="JAKUCV010001893">
    <property type="protein sequence ID" value="KAJ4844686.1"/>
    <property type="molecule type" value="Genomic_DNA"/>
</dbReference>
<feature type="region of interest" description="Disordered" evidence="1">
    <location>
        <begin position="146"/>
        <end position="188"/>
    </location>
</feature>
<keyword evidence="3" id="KW-1185">Reference proteome</keyword>
<evidence type="ECO:0000313" key="2">
    <source>
        <dbReference type="EMBL" id="KAJ4844686.1"/>
    </source>
</evidence>
<gene>
    <name evidence="2" type="ORF">Tsubulata_018306</name>
</gene>
<reference evidence="2" key="1">
    <citation type="submission" date="2022-02" db="EMBL/GenBank/DDBJ databases">
        <authorList>
            <person name="Henning P.M."/>
            <person name="McCubbin A.G."/>
            <person name="Shore J.S."/>
        </authorList>
    </citation>
    <scope>NUCLEOTIDE SEQUENCE</scope>
    <source>
        <strain evidence="2">F60SS</strain>
        <tissue evidence="2">Leaves</tissue>
    </source>
</reference>